<comment type="caution">
    <text evidence="1">The sequence shown here is derived from an EMBL/GenBank/DDBJ whole genome shotgun (WGS) entry which is preliminary data.</text>
</comment>
<keyword evidence="2" id="KW-1185">Reference proteome</keyword>
<protein>
    <submittedName>
        <fullName evidence="1">Uncharacterized protein</fullName>
    </submittedName>
</protein>
<dbReference type="EMBL" id="AZBU02000006">
    <property type="protein sequence ID" value="TKR72813.1"/>
    <property type="molecule type" value="Genomic_DNA"/>
</dbReference>
<accession>A0A4U5MTN2</accession>
<dbReference type="Proteomes" id="UP000298663">
    <property type="component" value="Unassembled WGS sequence"/>
</dbReference>
<dbReference type="AlphaFoldDB" id="A0A4U5MTN2"/>
<sequence>MGLRYDAKLSLAYRNLFDTYNAVDLWMWKTRKFEIILLDTRGLKATRNHRSFGHLPGLLQEVATGLSSVAGRLQLLFLRFEGSTSQFGRISSFLDRQRGDGLGGPNGRLRVDDLIVDARDQRGQTRVLMLLEAEERFAPGFRFQALGFDAAVDRLLAVILPEICRFRLQLWVRELEGFQLIRGGVFKDGFDRGEVALEGEGEVEGRLLGDTVVLRTAGTLFGDEDGSFGLALQVLGLKRGGGGVSRHCLGDSSRIYQYTEKNALYALQKQCFG</sequence>
<evidence type="ECO:0000313" key="2">
    <source>
        <dbReference type="Proteomes" id="UP000298663"/>
    </source>
</evidence>
<organism evidence="1 2">
    <name type="scientific">Steinernema carpocapsae</name>
    <name type="common">Entomopathogenic nematode</name>
    <dbReference type="NCBI Taxonomy" id="34508"/>
    <lineage>
        <taxon>Eukaryota</taxon>
        <taxon>Metazoa</taxon>
        <taxon>Ecdysozoa</taxon>
        <taxon>Nematoda</taxon>
        <taxon>Chromadorea</taxon>
        <taxon>Rhabditida</taxon>
        <taxon>Tylenchina</taxon>
        <taxon>Panagrolaimomorpha</taxon>
        <taxon>Strongyloidoidea</taxon>
        <taxon>Steinernematidae</taxon>
        <taxon>Steinernema</taxon>
    </lineage>
</organism>
<reference evidence="1 2" key="1">
    <citation type="journal article" date="2015" name="Genome Biol.">
        <title>Comparative genomics of Steinernema reveals deeply conserved gene regulatory networks.</title>
        <authorList>
            <person name="Dillman A.R."/>
            <person name="Macchietto M."/>
            <person name="Porter C.F."/>
            <person name="Rogers A."/>
            <person name="Williams B."/>
            <person name="Antoshechkin I."/>
            <person name="Lee M.M."/>
            <person name="Goodwin Z."/>
            <person name="Lu X."/>
            <person name="Lewis E.E."/>
            <person name="Goodrich-Blair H."/>
            <person name="Stock S.P."/>
            <person name="Adams B.J."/>
            <person name="Sternberg P.W."/>
            <person name="Mortazavi A."/>
        </authorList>
    </citation>
    <scope>NUCLEOTIDE SEQUENCE [LARGE SCALE GENOMIC DNA]</scope>
    <source>
        <strain evidence="1 2">ALL</strain>
    </source>
</reference>
<proteinExistence type="predicted"/>
<reference evidence="1 2" key="2">
    <citation type="journal article" date="2019" name="G3 (Bethesda)">
        <title>Hybrid Assembly of the Genome of the Entomopathogenic Nematode Steinernema carpocapsae Identifies the X-Chromosome.</title>
        <authorList>
            <person name="Serra L."/>
            <person name="Macchietto M."/>
            <person name="Macias-Munoz A."/>
            <person name="McGill C.J."/>
            <person name="Rodriguez I.M."/>
            <person name="Rodriguez B."/>
            <person name="Murad R."/>
            <person name="Mortazavi A."/>
        </authorList>
    </citation>
    <scope>NUCLEOTIDE SEQUENCE [LARGE SCALE GENOMIC DNA]</scope>
    <source>
        <strain evidence="1 2">ALL</strain>
    </source>
</reference>
<evidence type="ECO:0000313" key="1">
    <source>
        <dbReference type="EMBL" id="TKR72813.1"/>
    </source>
</evidence>
<name>A0A4U5MTN2_STECR</name>
<gene>
    <name evidence="1" type="ORF">L596_020209</name>
</gene>